<sequence>MRLLTSREMMDQMKVSRHFLYELRLECKYSPYSDAVIKLGKRTYRYNEERWEEFLRWQAEEEANHD</sequence>
<protein>
    <recommendedName>
        <fullName evidence="2">DNA-binding protein</fullName>
    </recommendedName>
</protein>
<dbReference type="EMBL" id="CP031023">
    <property type="protein sequence ID" value="AZA15950.1"/>
    <property type="molecule type" value="Genomic_DNA"/>
</dbReference>
<name>A0A3G6JH52_LACDL</name>
<reference evidence="1" key="1">
    <citation type="submission" date="2018-07" db="EMBL/GenBank/DDBJ databases">
        <authorList>
            <person name="Somerville V."/>
        </authorList>
    </citation>
    <scope>NUCLEOTIDE SEQUENCE</scope>
    <source>
        <strain evidence="1">NWC_2_2</strain>
    </source>
</reference>
<organism evidence="1">
    <name type="scientific">Lactobacillus delbrueckii subsp. lactis</name>
    <dbReference type="NCBI Taxonomy" id="29397"/>
    <lineage>
        <taxon>Bacteria</taxon>
        <taxon>Bacillati</taxon>
        <taxon>Bacillota</taxon>
        <taxon>Bacilli</taxon>
        <taxon>Lactobacillales</taxon>
        <taxon>Lactobacillaceae</taxon>
        <taxon>Lactobacillus</taxon>
    </lineage>
</organism>
<evidence type="ECO:0000313" key="1">
    <source>
        <dbReference type="EMBL" id="AZA15950.1"/>
    </source>
</evidence>
<proteinExistence type="predicted"/>
<accession>A0A3G6JH52</accession>
<evidence type="ECO:0008006" key="2">
    <source>
        <dbReference type="Google" id="ProtNLM"/>
    </source>
</evidence>
<gene>
    <name evidence="1" type="ORF">DQL93_04865</name>
</gene>
<dbReference type="AlphaFoldDB" id="A0A3G6JH52"/>